<protein>
    <submittedName>
        <fullName evidence="1">Uncharacterized protein</fullName>
    </submittedName>
</protein>
<proteinExistence type="predicted"/>
<sequence>MSNSYLHFAWNNLVSSLFFLQDFTERCYAGGVETNLKYVIYKLKYAARHDDSEGVHRID</sequence>
<evidence type="ECO:0000313" key="1">
    <source>
        <dbReference type="EMBL" id="OAT69777.1"/>
    </source>
</evidence>
<organism evidence="1 2">
    <name type="scientific">Mycobacteroides immunogenum</name>
    <dbReference type="NCBI Taxonomy" id="83262"/>
    <lineage>
        <taxon>Bacteria</taxon>
        <taxon>Bacillati</taxon>
        <taxon>Actinomycetota</taxon>
        <taxon>Actinomycetes</taxon>
        <taxon>Mycobacteriales</taxon>
        <taxon>Mycobacteriaceae</taxon>
        <taxon>Mycobacteroides</taxon>
    </lineage>
</organism>
<comment type="caution">
    <text evidence="1">The sequence shown here is derived from an EMBL/GenBank/DDBJ whole genome shotgun (WGS) entry which is preliminary data.</text>
</comment>
<dbReference type="EMBL" id="LQYE01000002">
    <property type="protein sequence ID" value="OAT69777.1"/>
    <property type="molecule type" value="Genomic_DNA"/>
</dbReference>
<gene>
    <name evidence="1" type="ORF">AWB85_19150</name>
</gene>
<evidence type="ECO:0000313" key="2">
    <source>
        <dbReference type="Proteomes" id="UP000186919"/>
    </source>
</evidence>
<dbReference type="Proteomes" id="UP000186919">
    <property type="component" value="Unassembled WGS sequence"/>
</dbReference>
<reference evidence="1 2" key="1">
    <citation type="submission" date="2016-01" db="EMBL/GenBank/DDBJ databases">
        <title>Mycobacterium immunogenum strain CD11_6 genome sequencing and assembly.</title>
        <authorList>
            <person name="Kaur G."/>
            <person name="Nair G.R."/>
            <person name="Mayilraj S."/>
        </authorList>
    </citation>
    <scope>NUCLEOTIDE SEQUENCE [LARGE SCALE GENOMIC DNA]</scope>
    <source>
        <strain evidence="1 2">CD11-6</strain>
    </source>
</reference>
<accession>A0A179VDP2</accession>
<name>A0A179VDP2_9MYCO</name>
<dbReference type="AlphaFoldDB" id="A0A179VDP2"/>